<sequence length="154" mass="17368">MYTDKKPDKVDPNEQRLSKWLNCALSNEPLAQRCVIDCVEPIPVEESYNARFHCPTKLGWSSMGSISFFALKNCGHALRAKALKEVKSSSCLVRYNKEFEESDKIVINGSEEEVAVLREEMEEGRSNVKDKKPKNEKNGEVGNGEDSVGLDSRR</sequence>
<dbReference type="EMBL" id="JAAGAX010000004">
    <property type="protein sequence ID" value="KAF2317099.1"/>
    <property type="molecule type" value="Genomic_DNA"/>
</dbReference>
<dbReference type="GO" id="GO:0005634">
    <property type="term" value="C:nucleus"/>
    <property type="evidence" value="ECO:0007669"/>
    <property type="project" value="TreeGrafter"/>
</dbReference>
<dbReference type="InterPro" id="IPR006735">
    <property type="entry name" value="Rtf2"/>
</dbReference>
<comment type="caution">
    <text evidence="2">The sequence shown here is derived from an EMBL/GenBank/DDBJ whole genome shotgun (WGS) entry which is preliminary data.</text>
</comment>
<proteinExistence type="predicted"/>
<feature type="region of interest" description="Disordered" evidence="1">
    <location>
        <begin position="119"/>
        <end position="154"/>
    </location>
</feature>
<organism evidence="2 3">
    <name type="scientific">Hevea brasiliensis</name>
    <name type="common">Para rubber tree</name>
    <name type="synonym">Siphonia brasiliensis</name>
    <dbReference type="NCBI Taxonomy" id="3981"/>
    <lineage>
        <taxon>Eukaryota</taxon>
        <taxon>Viridiplantae</taxon>
        <taxon>Streptophyta</taxon>
        <taxon>Embryophyta</taxon>
        <taxon>Tracheophyta</taxon>
        <taxon>Spermatophyta</taxon>
        <taxon>Magnoliopsida</taxon>
        <taxon>eudicotyledons</taxon>
        <taxon>Gunneridae</taxon>
        <taxon>Pentapetalae</taxon>
        <taxon>rosids</taxon>
        <taxon>fabids</taxon>
        <taxon>Malpighiales</taxon>
        <taxon>Euphorbiaceae</taxon>
        <taxon>Crotonoideae</taxon>
        <taxon>Micrandreae</taxon>
        <taxon>Hevea</taxon>
    </lineage>
</organism>
<dbReference type="AlphaFoldDB" id="A0A6A6MZ42"/>
<dbReference type="Proteomes" id="UP000467840">
    <property type="component" value="Chromosome 6"/>
</dbReference>
<evidence type="ECO:0000313" key="3">
    <source>
        <dbReference type="Proteomes" id="UP000467840"/>
    </source>
</evidence>
<dbReference type="PANTHER" id="PTHR12775">
    <property type="entry name" value="PROTEIN C20ORF43 HOMOLOG"/>
    <property type="match status" value="1"/>
</dbReference>
<feature type="compositionally biased region" description="Basic and acidic residues" evidence="1">
    <location>
        <begin position="119"/>
        <end position="139"/>
    </location>
</feature>
<name>A0A6A6MZ42_HEVBR</name>
<evidence type="ECO:0008006" key="4">
    <source>
        <dbReference type="Google" id="ProtNLM"/>
    </source>
</evidence>
<gene>
    <name evidence="2" type="ORF">GH714_011755</name>
</gene>
<reference evidence="2 3" key="1">
    <citation type="journal article" date="2020" name="Mol. Plant">
        <title>The Chromosome-Based Rubber Tree Genome Provides New Insights into Spurge Genome Evolution and Rubber Biosynthesis.</title>
        <authorList>
            <person name="Liu J."/>
            <person name="Shi C."/>
            <person name="Shi C.C."/>
            <person name="Li W."/>
            <person name="Zhang Q.J."/>
            <person name="Zhang Y."/>
            <person name="Li K."/>
            <person name="Lu H.F."/>
            <person name="Shi C."/>
            <person name="Zhu S.T."/>
            <person name="Xiao Z.Y."/>
            <person name="Nan H."/>
            <person name="Yue Y."/>
            <person name="Zhu X.G."/>
            <person name="Wu Y."/>
            <person name="Hong X.N."/>
            <person name="Fan G.Y."/>
            <person name="Tong Y."/>
            <person name="Zhang D."/>
            <person name="Mao C.L."/>
            <person name="Liu Y.L."/>
            <person name="Hao S.J."/>
            <person name="Liu W.Q."/>
            <person name="Lv M.Q."/>
            <person name="Zhang H.B."/>
            <person name="Liu Y."/>
            <person name="Hu-Tang G.R."/>
            <person name="Wang J.P."/>
            <person name="Wang J.H."/>
            <person name="Sun Y.H."/>
            <person name="Ni S.B."/>
            <person name="Chen W.B."/>
            <person name="Zhang X.C."/>
            <person name="Jiao Y.N."/>
            <person name="Eichler E.E."/>
            <person name="Li G.H."/>
            <person name="Liu X."/>
            <person name="Gao L.Z."/>
        </authorList>
    </citation>
    <scope>NUCLEOTIDE SEQUENCE [LARGE SCALE GENOMIC DNA]</scope>
    <source>
        <strain evidence="3">cv. GT1</strain>
        <tissue evidence="2">Leaf</tissue>
    </source>
</reference>
<dbReference type="PANTHER" id="PTHR12775:SF2">
    <property type="entry name" value="REPLICATION TERMINATION FACTOR 2"/>
    <property type="match status" value="1"/>
</dbReference>
<keyword evidence="3" id="KW-1185">Reference proteome</keyword>
<dbReference type="Pfam" id="PF04641">
    <property type="entry name" value="Rtf2"/>
    <property type="match status" value="2"/>
</dbReference>
<dbReference type="GO" id="GO:0006274">
    <property type="term" value="P:DNA replication termination"/>
    <property type="evidence" value="ECO:0007669"/>
    <property type="project" value="TreeGrafter"/>
</dbReference>
<evidence type="ECO:0000313" key="2">
    <source>
        <dbReference type="EMBL" id="KAF2317099.1"/>
    </source>
</evidence>
<accession>A0A6A6MZ42</accession>
<protein>
    <recommendedName>
        <fullName evidence="4">Replication termination factor 2</fullName>
    </recommendedName>
</protein>
<evidence type="ECO:0000256" key="1">
    <source>
        <dbReference type="SAM" id="MobiDB-lite"/>
    </source>
</evidence>